<protein>
    <submittedName>
        <fullName evidence="3">TadE-like protein</fullName>
    </submittedName>
</protein>
<proteinExistence type="predicted"/>
<comment type="caution">
    <text evidence="3">The sequence shown here is derived from an EMBL/GenBank/DDBJ whole genome shotgun (WGS) entry which is preliminary data.</text>
</comment>
<dbReference type="Pfam" id="PF07811">
    <property type="entry name" value="TadE"/>
    <property type="match status" value="1"/>
</dbReference>
<reference evidence="3 4" key="1">
    <citation type="submission" date="2018-04" db="EMBL/GenBank/DDBJ databases">
        <title>Genomic Encyclopedia of Type Strains, Phase IV (KMG-IV): sequencing the most valuable type-strain genomes for metagenomic binning, comparative biology and taxonomic classification.</title>
        <authorList>
            <person name="Goeker M."/>
        </authorList>
    </citation>
    <scope>NUCLEOTIDE SEQUENCE [LARGE SCALE GENOMIC DNA]</scope>
    <source>
        <strain evidence="3 4">DSM 104150</strain>
    </source>
</reference>
<keyword evidence="1" id="KW-0812">Transmembrane</keyword>
<evidence type="ECO:0000313" key="4">
    <source>
        <dbReference type="Proteomes" id="UP000248330"/>
    </source>
</evidence>
<feature type="transmembrane region" description="Helical" evidence="1">
    <location>
        <begin position="20"/>
        <end position="44"/>
    </location>
</feature>
<feature type="domain" description="TadE-like" evidence="2">
    <location>
        <begin position="16"/>
        <end position="58"/>
    </location>
</feature>
<evidence type="ECO:0000313" key="3">
    <source>
        <dbReference type="EMBL" id="PXV64214.1"/>
    </source>
</evidence>
<accession>A0A318E0J1</accession>
<evidence type="ECO:0000259" key="2">
    <source>
        <dbReference type="Pfam" id="PF07811"/>
    </source>
</evidence>
<dbReference type="AlphaFoldDB" id="A0A318E0J1"/>
<dbReference type="Proteomes" id="UP000248330">
    <property type="component" value="Unassembled WGS sequence"/>
</dbReference>
<evidence type="ECO:0000256" key="1">
    <source>
        <dbReference type="SAM" id="Phobius"/>
    </source>
</evidence>
<keyword evidence="1" id="KW-0472">Membrane</keyword>
<dbReference type="EMBL" id="QICN01000013">
    <property type="protein sequence ID" value="PXV64214.1"/>
    <property type="molecule type" value="Genomic_DNA"/>
</dbReference>
<keyword evidence="4" id="KW-1185">Reference proteome</keyword>
<sequence>MRSYGFRTIGNNRQGGATAIEFAFVLPIMLVLFYGALTYGLIFLMRLGLQHAAESGARAAQRYPLQSCAQAMGAPCDPEDRQQHQFNERLKAAFGVATAQASWMLRDGSTALQVVARICPDGAECTDATSASCDQQACPAVAPPDCGASACQIVVTVRYDYAAAPFVPRLPGLGLVTPDELTGQGRLLIDARGFTL</sequence>
<name>A0A318E0J1_9GAMM</name>
<gene>
    <name evidence="3" type="ORF">C8D93_1138</name>
</gene>
<dbReference type="InterPro" id="IPR012495">
    <property type="entry name" value="TadE-like_dom"/>
</dbReference>
<organism evidence="3 4">
    <name type="scientific">Sinimarinibacterium flocculans</name>
    <dbReference type="NCBI Taxonomy" id="985250"/>
    <lineage>
        <taxon>Bacteria</taxon>
        <taxon>Pseudomonadati</taxon>
        <taxon>Pseudomonadota</taxon>
        <taxon>Gammaproteobacteria</taxon>
        <taxon>Nevskiales</taxon>
        <taxon>Nevskiaceae</taxon>
        <taxon>Sinimarinibacterium</taxon>
    </lineage>
</organism>
<keyword evidence="1" id="KW-1133">Transmembrane helix</keyword>